<dbReference type="EMBL" id="CABVQN010000004">
    <property type="protein sequence ID" value="VWC79870.1"/>
    <property type="molecule type" value="Genomic_DNA"/>
</dbReference>
<accession>A0A6P2VH43</accession>
<sequence>MGFRCPACSADFGNARDTFKEHLKTCELGRTLVSAVLNVSDDGAARNALGVTASDTAREGHHG</sequence>
<dbReference type="AlphaFoldDB" id="A0A6P2VH43"/>
<evidence type="ECO:0000313" key="2">
    <source>
        <dbReference type="Proteomes" id="UP000494110"/>
    </source>
</evidence>
<evidence type="ECO:0000313" key="1">
    <source>
        <dbReference type="EMBL" id="VWC79870.1"/>
    </source>
</evidence>
<dbReference type="Proteomes" id="UP000494110">
    <property type="component" value="Unassembled WGS sequence"/>
</dbReference>
<protein>
    <submittedName>
        <fullName evidence="1">Uncharacterized protein</fullName>
    </submittedName>
</protein>
<proteinExistence type="predicted"/>
<organism evidence="1 2">
    <name type="scientific">Burkholderia lata (strain ATCC 17760 / DSM 23089 / LMG 22485 / NCIMB 9086 / R18194 / 383)</name>
    <dbReference type="NCBI Taxonomy" id="482957"/>
    <lineage>
        <taxon>Bacteria</taxon>
        <taxon>Pseudomonadati</taxon>
        <taxon>Pseudomonadota</taxon>
        <taxon>Betaproteobacteria</taxon>
        <taxon>Burkholderiales</taxon>
        <taxon>Burkholderiaceae</taxon>
        <taxon>Burkholderia</taxon>
        <taxon>Burkholderia cepacia complex</taxon>
    </lineage>
</organism>
<gene>
    <name evidence="1" type="ORF">BLA39750_01114</name>
</gene>
<reference evidence="1 2" key="1">
    <citation type="submission" date="2019-09" db="EMBL/GenBank/DDBJ databases">
        <authorList>
            <person name="Depoorter E."/>
        </authorList>
    </citation>
    <scope>NUCLEOTIDE SEQUENCE [LARGE SCALE GENOMIC DNA]</scope>
    <source>
        <strain evidence="1">R-39750</strain>
    </source>
</reference>
<name>A0A6P2VH43_BURL3</name>